<proteinExistence type="predicted"/>
<evidence type="ECO:0000259" key="1">
    <source>
        <dbReference type="Pfam" id="PF08721"/>
    </source>
</evidence>
<accession>A0ABS2NUC9</accession>
<dbReference type="RefSeq" id="WP_204404166.1">
    <property type="nucleotide sequence ID" value="NZ_JAFBEE010000027.1"/>
</dbReference>
<dbReference type="InterPro" id="IPR036388">
    <property type="entry name" value="WH-like_DNA-bd_sf"/>
</dbReference>
<name>A0ABS2NUC9_9FIRM</name>
<reference evidence="2 3" key="1">
    <citation type="submission" date="2021-01" db="EMBL/GenBank/DDBJ databases">
        <title>Genomic Encyclopedia of Type Strains, Phase IV (KMG-IV): sequencing the most valuable type-strain genomes for metagenomic binning, comparative biology and taxonomic classification.</title>
        <authorList>
            <person name="Goeker M."/>
        </authorList>
    </citation>
    <scope>NUCLEOTIDE SEQUENCE [LARGE SCALE GENOMIC DNA]</scope>
    <source>
        <strain evidence="2 3">DSM 25890</strain>
    </source>
</reference>
<gene>
    <name evidence="2" type="ORF">JOC73_002776</name>
</gene>
<dbReference type="Pfam" id="PF08721">
    <property type="entry name" value="Tn7_Tnp_TnsA_C"/>
    <property type="match status" value="1"/>
</dbReference>
<organism evidence="2 3">
    <name type="scientific">Alkaliphilus hydrothermalis</name>
    <dbReference type="NCBI Taxonomy" id="1482730"/>
    <lineage>
        <taxon>Bacteria</taxon>
        <taxon>Bacillati</taxon>
        <taxon>Bacillota</taxon>
        <taxon>Clostridia</taxon>
        <taxon>Peptostreptococcales</taxon>
        <taxon>Natronincolaceae</taxon>
        <taxon>Alkaliphilus</taxon>
    </lineage>
</organism>
<dbReference type="InterPro" id="IPR014832">
    <property type="entry name" value="TnsA_C"/>
</dbReference>
<feature type="domain" description="TnsA endonuclease C-terminal" evidence="1">
    <location>
        <begin position="3"/>
        <end position="49"/>
    </location>
</feature>
<keyword evidence="3" id="KW-1185">Reference proteome</keyword>
<comment type="caution">
    <text evidence="2">The sequence shown here is derived from an EMBL/GenBank/DDBJ whole genome shotgun (WGS) entry which is preliminary data.</text>
</comment>
<dbReference type="Proteomes" id="UP001314796">
    <property type="component" value="Unassembled WGS sequence"/>
</dbReference>
<evidence type="ECO:0000313" key="2">
    <source>
        <dbReference type="EMBL" id="MBM7616194.1"/>
    </source>
</evidence>
<protein>
    <recommendedName>
        <fullName evidence="1">TnsA endonuclease C-terminal domain-containing protein</fullName>
    </recommendedName>
</protein>
<sequence>MTYIKRLLDADETIRHISNNFENDFALSEGTGIAIFRYLVIHKIIQVDMFQPINVNQKIKININSLGIHRELKIV</sequence>
<evidence type="ECO:0000313" key="3">
    <source>
        <dbReference type="Proteomes" id="UP001314796"/>
    </source>
</evidence>
<dbReference type="EMBL" id="JAFBEE010000027">
    <property type="protein sequence ID" value="MBM7616194.1"/>
    <property type="molecule type" value="Genomic_DNA"/>
</dbReference>
<dbReference type="Gene3D" id="1.10.10.10">
    <property type="entry name" value="Winged helix-like DNA-binding domain superfamily/Winged helix DNA-binding domain"/>
    <property type="match status" value="1"/>
</dbReference>